<dbReference type="RefSeq" id="WP_130347885.1">
    <property type="nucleotide sequence ID" value="NZ_SGWQ01000012.1"/>
</dbReference>
<dbReference type="GO" id="GO:0051470">
    <property type="term" value="P:ectoine transmembrane transport"/>
    <property type="evidence" value="ECO:0007669"/>
    <property type="project" value="InterPro"/>
</dbReference>
<dbReference type="InterPro" id="IPR006311">
    <property type="entry name" value="TAT_signal"/>
</dbReference>
<keyword evidence="4" id="KW-1185">Reference proteome</keyword>
<dbReference type="Gene3D" id="3.40.190.10">
    <property type="entry name" value="Periplasmic binding protein-like II"/>
    <property type="match status" value="2"/>
</dbReference>
<protein>
    <submittedName>
        <fullName evidence="3">Polar amino acid transport system substrate-binding protein</fullName>
    </submittedName>
</protein>
<dbReference type="InterPro" id="IPR001638">
    <property type="entry name" value="Solute-binding_3/MltF_N"/>
</dbReference>
<comment type="caution">
    <text evidence="3">The sequence shown here is derived from an EMBL/GenBank/DDBJ whole genome shotgun (WGS) entry which is preliminary data.</text>
</comment>
<dbReference type="AlphaFoldDB" id="A0A4Q7KHT7"/>
<evidence type="ECO:0000259" key="2">
    <source>
        <dbReference type="SMART" id="SM00062"/>
    </source>
</evidence>
<sequence>MTAGDWTRRDFFRFSAATGAVAIGGPALLSACSEVEGGGTLDQLKKDGKIKAGIAVESPYGYKDASGKETGEAAEVGRAVFKAMGIGNVEFSFEDFDSLIQGLNAKKFDVVMAGMNIKKERCENAAFSIPDYSALTAFLVKKGNPKGIRTYDDVKAKGAKLAVLSGAVEKGYATSSGVPEGQITTLPKQDDMLRSVIDGRVDCASLTDISLKDLVKNNPNSDVDVTEGFDPVISGKKIVSAGAFVFRKDSNELREAFNKELKTLHENGEWVKITAPFGFTAANLPKPDVTTDRLCSEG</sequence>
<dbReference type="OrthoDB" id="9768183at2"/>
<dbReference type="EMBL" id="SGWQ01000012">
    <property type="protein sequence ID" value="RZS32438.1"/>
    <property type="molecule type" value="Genomic_DNA"/>
</dbReference>
<dbReference type="InterPro" id="IPR014337">
    <property type="entry name" value="Ectoine_EhuB"/>
</dbReference>
<feature type="domain" description="Solute-binding protein family 3/N-terminal" evidence="2">
    <location>
        <begin position="49"/>
        <end position="281"/>
    </location>
</feature>
<dbReference type="PANTHER" id="PTHR35936:SF17">
    <property type="entry name" value="ARGININE-BINDING EXTRACELLULAR PROTEIN ARTP"/>
    <property type="match status" value="1"/>
</dbReference>
<gene>
    <name evidence="3" type="ORF">EV193_11272</name>
</gene>
<evidence type="ECO:0000256" key="1">
    <source>
        <dbReference type="ARBA" id="ARBA00022729"/>
    </source>
</evidence>
<proteinExistence type="predicted"/>
<dbReference type="CDD" id="cd01002">
    <property type="entry name" value="PBP2_Ehub_like"/>
    <property type="match status" value="1"/>
</dbReference>
<dbReference type="Pfam" id="PF00497">
    <property type="entry name" value="SBP_bac_3"/>
    <property type="match status" value="1"/>
</dbReference>
<dbReference type="SUPFAM" id="SSF53850">
    <property type="entry name" value="Periplasmic binding protein-like II"/>
    <property type="match status" value="1"/>
</dbReference>
<dbReference type="NCBIfam" id="TIGR02995">
    <property type="entry name" value="ectoine_ehuB"/>
    <property type="match status" value="1"/>
</dbReference>
<organism evidence="3 4">
    <name type="scientific">Herbihabitans rhizosphaerae</name>
    <dbReference type="NCBI Taxonomy" id="1872711"/>
    <lineage>
        <taxon>Bacteria</taxon>
        <taxon>Bacillati</taxon>
        <taxon>Actinomycetota</taxon>
        <taxon>Actinomycetes</taxon>
        <taxon>Pseudonocardiales</taxon>
        <taxon>Pseudonocardiaceae</taxon>
        <taxon>Herbihabitans</taxon>
    </lineage>
</organism>
<dbReference type="PROSITE" id="PS51318">
    <property type="entry name" value="TAT"/>
    <property type="match status" value="1"/>
</dbReference>
<dbReference type="GO" id="GO:0033294">
    <property type="term" value="F:ectoine binding"/>
    <property type="evidence" value="ECO:0007669"/>
    <property type="project" value="InterPro"/>
</dbReference>
<dbReference type="SMART" id="SM00062">
    <property type="entry name" value="PBPb"/>
    <property type="match status" value="1"/>
</dbReference>
<dbReference type="Proteomes" id="UP000294257">
    <property type="component" value="Unassembled WGS sequence"/>
</dbReference>
<reference evidence="3 4" key="1">
    <citation type="submission" date="2019-02" db="EMBL/GenBank/DDBJ databases">
        <title>Genomic Encyclopedia of Type Strains, Phase IV (KMG-IV): sequencing the most valuable type-strain genomes for metagenomic binning, comparative biology and taxonomic classification.</title>
        <authorList>
            <person name="Goeker M."/>
        </authorList>
    </citation>
    <scope>NUCLEOTIDE SEQUENCE [LARGE SCALE GENOMIC DNA]</scope>
    <source>
        <strain evidence="3 4">DSM 101727</strain>
    </source>
</reference>
<dbReference type="PANTHER" id="PTHR35936">
    <property type="entry name" value="MEMBRANE-BOUND LYTIC MUREIN TRANSGLYCOSYLASE F"/>
    <property type="match status" value="1"/>
</dbReference>
<accession>A0A4Q7KHT7</accession>
<keyword evidence="1" id="KW-0732">Signal</keyword>
<evidence type="ECO:0000313" key="3">
    <source>
        <dbReference type="EMBL" id="RZS32438.1"/>
    </source>
</evidence>
<evidence type="ECO:0000313" key="4">
    <source>
        <dbReference type="Proteomes" id="UP000294257"/>
    </source>
</evidence>
<name>A0A4Q7KHT7_9PSEU</name>